<feature type="transmembrane region" description="Helical" evidence="1">
    <location>
        <begin position="313"/>
        <end position="335"/>
    </location>
</feature>
<protein>
    <submittedName>
        <fullName evidence="3">Two-component system sensor histidine kinase YesM</fullName>
    </submittedName>
</protein>
<organism evidence="3 4">
    <name type="scientific">Lacrimispora xylanisolvens</name>
    <dbReference type="NCBI Taxonomy" id="384636"/>
    <lineage>
        <taxon>Bacteria</taxon>
        <taxon>Bacillati</taxon>
        <taxon>Bacillota</taxon>
        <taxon>Clostridia</taxon>
        <taxon>Lachnospirales</taxon>
        <taxon>Lachnospiraceae</taxon>
        <taxon>Lacrimispora</taxon>
    </lineage>
</organism>
<dbReference type="OrthoDB" id="9809908at2"/>
<dbReference type="Pfam" id="PF06580">
    <property type="entry name" value="His_kinase"/>
    <property type="match status" value="1"/>
</dbReference>
<dbReference type="InterPro" id="IPR010559">
    <property type="entry name" value="Sig_transdc_His_kin_internal"/>
</dbReference>
<dbReference type="Gene3D" id="3.30.450.20">
    <property type="entry name" value="PAS domain"/>
    <property type="match status" value="1"/>
</dbReference>
<evidence type="ECO:0000313" key="3">
    <source>
        <dbReference type="EMBL" id="PPK79944.1"/>
    </source>
</evidence>
<evidence type="ECO:0000259" key="2">
    <source>
        <dbReference type="Pfam" id="PF06580"/>
    </source>
</evidence>
<evidence type="ECO:0000313" key="4">
    <source>
        <dbReference type="Proteomes" id="UP000237749"/>
    </source>
</evidence>
<proteinExistence type="predicted"/>
<keyword evidence="3" id="KW-0808">Transferase</keyword>
<keyword evidence="3" id="KW-0418">Kinase</keyword>
<dbReference type="InterPro" id="IPR050640">
    <property type="entry name" value="Bact_2-comp_sensor_kinase"/>
</dbReference>
<dbReference type="InterPro" id="IPR036890">
    <property type="entry name" value="HATPase_C_sf"/>
</dbReference>
<keyword evidence="4" id="KW-1185">Reference proteome</keyword>
<gene>
    <name evidence="3" type="ORF">BXY41_108169</name>
</gene>
<dbReference type="EMBL" id="PTJA01000008">
    <property type="protein sequence ID" value="PPK79944.1"/>
    <property type="molecule type" value="Genomic_DNA"/>
</dbReference>
<dbReference type="SUPFAM" id="SSF55874">
    <property type="entry name" value="ATPase domain of HSP90 chaperone/DNA topoisomerase II/histidine kinase"/>
    <property type="match status" value="1"/>
</dbReference>
<keyword evidence="1" id="KW-1133">Transmembrane helix</keyword>
<evidence type="ECO:0000256" key="1">
    <source>
        <dbReference type="SAM" id="Phobius"/>
    </source>
</evidence>
<accession>A0A2S6HR28</accession>
<dbReference type="GO" id="GO:0000155">
    <property type="term" value="F:phosphorelay sensor kinase activity"/>
    <property type="evidence" value="ECO:0007669"/>
    <property type="project" value="InterPro"/>
</dbReference>
<feature type="domain" description="Signal transduction histidine kinase internal region" evidence="2">
    <location>
        <begin position="407"/>
        <end position="484"/>
    </location>
</feature>
<dbReference type="PANTHER" id="PTHR34220:SF7">
    <property type="entry name" value="SENSOR HISTIDINE KINASE YPDA"/>
    <property type="match status" value="1"/>
</dbReference>
<comment type="caution">
    <text evidence="3">The sequence shown here is derived from an EMBL/GenBank/DDBJ whole genome shotgun (WGS) entry which is preliminary data.</text>
</comment>
<name>A0A2S6HR28_9FIRM</name>
<dbReference type="AlphaFoldDB" id="A0A2S6HR28"/>
<dbReference type="Proteomes" id="UP000237749">
    <property type="component" value="Unassembled WGS sequence"/>
</dbReference>
<dbReference type="RefSeq" id="WP_104437836.1">
    <property type="nucleotide sequence ID" value="NZ_PTJA01000008.1"/>
</dbReference>
<keyword evidence="1" id="KW-0812">Transmembrane</keyword>
<dbReference type="Gene3D" id="3.30.565.10">
    <property type="entry name" value="Histidine kinase-like ATPase, C-terminal domain"/>
    <property type="match status" value="1"/>
</dbReference>
<reference evidence="3 4" key="1">
    <citation type="submission" date="2018-02" db="EMBL/GenBank/DDBJ databases">
        <title>Genomic Encyclopedia of Archaeal and Bacterial Type Strains, Phase II (KMG-II): from individual species to whole genera.</title>
        <authorList>
            <person name="Goeker M."/>
        </authorList>
    </citation>
    <scope>NUCLEOTIDE SEQUENCE [LARGE SCALE GENOMIC DNA]</scope>
    <source>
        <strain evidence="3 4">DSM 3808</strain>
    </source>
</reference>
<keyword evidence="1" id="KW-0472">Membrane</keyword>
<dbReference type="GO" id="GO:0016020">
    <property type="term" value="C:membrane"/>
    <property type="evidence" value="ECO:0007669"/>
    <property type="project" value="InterPro"/>
</dbReference>
<sequence length="614" mass="70207">MAANKTKIIKKRSIMSTLFLPYTALFIAVILAFTVHTVFSETGKIKVNAFSSLQNNAAMIMGSFDSVIHDLDTVSQNIIYSNLIKEKFGIYINYQDNTLSSNEIYENINNTKILFDLIIAMIGPNSPADQTYLYSLDYGKFGVGLDNHASKERVSEKDWCSKVVEAKGKKFIYCDKDDTLGRFYSYSGDNYFISLCRLYYSPLNVPQGIVEVKKSFKSIANTVNTFNSPYQEDVYIFSPEGKTIYTTDSSGTPDSYYKLIQTQQNTPAKSSGVNPIYLKSQNKYIIFSSSDYTGFTTALVIDNRMLMQPVHQYLNTAFILLFTVMLITVMVSYLISRRIATPLYKIYHQVRAFQLTGEEKDTTEFEDMEIGITEVNTLYQALLKMQRKARKSMERELQLQNSDMQSKMLALQAQMNPHFLYNSLATIQAMADENMNSEIILMCQTISRILRYISSDSEQLVLLKDELDHTSDYLECMKVRYCDSLQFEFDIPEKMHQVRLPKLCLQLIVENAIKYSTKSSPPWNVKILGIMTNTYWELQIRDNGPGFSSEDLEKLQNQINLIEKNGVLPNLEIDGMGLMNIYIRFKILYHGNHIFRLSNNVPHGAIVVIGGMIP</sequence>
<dbReference type="PANTHER" id="PTHR34220">
    <property type="entry name" value="SENSOR HISTIDINE KINASE YPDA"/>
    <property type="match status" value="1"/>
</dbReference>